<sequence>MTASLEALDSQIARLQSALLPYGDGERVGPGHEPSGMSDALAELTASVEDVRRGSRAGRRAAREAVWSAIYHDTIAESEWFTEKAVSPGRWAVGYPFLYVLYRVLDEMRPTTILELGLGQSTKVAAQYSQGTDGIAHTVVEHDPEWITSFAANFALPSTTRVRRLDLTTVEQDEGEPVLRYDGFADAVSDARYDLIVVDGPFGGGAERARIDVLDLIPHSLAERFVVMLDDYNRPGERRTAESILEALDAAGIAYETTTYEGEKSLWVVTSPDLKFFTSL</sequence>
<dbReference type="EC" id="2.1.1.-" evidence="1"/>
<accession>A0ABT8GG87</accession>
<gene>
    <name evidence="1" type="ORF">QQX02_05770</name>
</gene>
<keyword evidence="1" id="KW-0489">Methyltransferase</keyword>
<dbReference type="InterPro" id="IPR029063">
    <property type="entry name" value="SAM-dependent_MTases_sf"/>
</dbReference>
<evidence type="ECO:0000313" key="2">
    <source>
        <dbReference type="Proteomes" id="UP001172708"/>
    </source>
</evidence>
<keyword evidence="2" id="KW-1185">Reference proteome</keyword>
<dbReference type="Gene3D" id="3.40.50.150">
    <property type="entry name" value="Vaccinia Virus protein VP39"/>
    <property type="match status" value="1"/>
</dbReference>
<dbReference type="Proteomes" id="UP001172708">
    <property type="component" value="Unassembled WGS sequence"/>
</dbReference>
<reference evidence="1" key="1">
    <citation type="submission" date="2023-06" db="EMBL/GenBank/DDBJ databases">
        <title>Egi l300058.</title>
        <authorList>
            <person name="Gao L."/>
            <person name="Fang B.-Z."/>
            <person name="Li W.-J."/>
        </authorList>
    </citation>
    <scope>NUCLEOTIDE SEQUENCE</scope>
    <source>
        <strain evidence="1">EGI L300058</strain>
    </source>
</reference>
<evidence type="ECO:0000313" key="1">
    <source>
        <dbReference type="EMBL" id="MDN4480427.1"/>
    </source>
</evidence>
<dbReference type="RefSeq" id="WP_301141820.1">
    <property type="nucleotide sequence ID" value="NZ_JAUHQA010000001.1"/>
</dbReference>
<comment type="caution">
    <text evidence="1">The sequence shown here is derived from an EMBL/GenBank/DDBJ whole genome shotgun (WGS) entry which is preliminary data.</text>
</comment>
<dbReference type="GO" id="GO:0032259">
    <property type="term" value="P:methylation"/>
    <property type="evidence" value="ECO:0007669"/>
    <property type="project" value="UniProtKB-KW"/>
</dbReference>
<dbReference type="SUPFAM" id="SSF53335">
    <property type="entry name" value="S-adenosyl-L-methionine-dependent methyltransferases"/>
    <property type="match status" value="1"/>
</dbReference>
<dbReference type="GO" id="GO:0008168">
    <property type="term" value="F:methyltransferase activity"/>
    <property type="evidence" value="ECO:0007669"/>
    <property type="project" value="UniProtKB-KW"/>
</dbReference>
<organism evidence="1 2">
    <name type="scientific">Demequina muriae</name>
    <dbReference type="NCBI Taxonomy" id="3051664"/>
    <lineage>
        <taxon>Bacteria</taxon>
        <taxon>Bacillati</taxon>
        <taxon>Actinomycetota</taxon>
        <taxon>Actinomycetes</taxon>
        <taxon>Micrococcales</taxon>
        <taxon>Demequinaceae</taxon>
        <taxon>Demequina</taxon>
    </lineage>
</organism>
<name>A0ABT8GG87_9MICO</name>
<keyword evidence="1" id="KW-0808">Transferase</keyword>
<protein>
    <submittedName>
        <fullName evidence="1">Class I SAM-dependent methyltransferase</fullName>
        <ecNumber evidence="1">2.1.1.-</ecNumber>
    </submittedName>
</protein>
<dbReference type="EMBL" id="JAUHQA010000001">
    <property type="protein sequence ID" value="MDN4480427.1"/>
    <property type="molecule type" value="Genomic_DNA"/>
</dbReference>
<proteinExistence type="predicted"/>